<protein>
    <submittedName>
        <fullName evidence="2">GSCFA domain-containing protein</fullName>
    </submittedName>
</protein>
<dbReference type="InterPro" id="IPR014982">
    <property type="entry name" value="GSCFA"/>
</dbReference>
<evidence type="ECO:0000259" key="1">
    <source>
        <dbReference type="Pfam" id="PF08885"/>
    </source>
</evidence>
<comment type="caution">
    <text evidence="2">The sequence shown here is derived from an EMBL/GenBank/DDBJ whole genome shotgun (WGS) entry which is preliminary data.</text>
</comment>
<keyword evidence="3" id="KW-1185">Reference proteome</keyword>
<sequence length="350" mass="38276">MHISVIMLHPYSDLPSNAFWRRAVAETSASAPEAISRPKFPLTRKDRIATAGSCFAQHMGRALRAAGLKVLDAEPSPRGIGQAVLQQHGFGLYSGRYGNIYTARQLIQLLQEVADGRPDPAQIWRRGDRFHDALRPGLDPEGLDSPEEVLAIRRQHLSRLAPMLAGADVFIFTLGLTEAWRCRETGRVYPTCPGVIAGSFDAARHEFVNFTYPDVVEDLQKLRDGLHAFKPGMKLLLTVSPVPLTATASGNHVLPATQYSKATLRAAAGDFAALHDDVDYFPSYEIVINPAARGRFFSDGLRQVSPEGVAAVMQTFLATHGLSENMPPLSADPDMDDPICEEAMLEAYSP</sequence>
<evidence type="ECO:0000313" key="3">
    <source>
        <dbReference type="Proteomes" id="UP001320702"/>
    </source>
</evidence>
<reference evidence="2 3" key="1">
    <citation type="submission" date="2022-04" db="EMBL/GenBank/DDBJ databases">
        <title>Paracoccus sp. YLB-12 draft genome sequence.</title>
        <authorList>
            <person name="Yu L."/>
        </authorList>
    </citation>
    <scope>NUCLEOTIDE SEQUENCE [LARGE SCALE GENOMIC DNA]</scope>
    <source>
        <strain evidence="2 3">YLB-12</strain>
    </source>
</reference>
<proteinExistence type="predicted"/>
<dbReference type="Proteomes" id="UP001320702">
    <property type="component" value="Unassembled WGS sequence"/>
</dbReference>
<organism evidence="2 3">
    <name type="scientific">Paracoccus maritimus</name>
    <dbReference type="NCBI Taxonomy" id="2933292"/>
    <lineage>
        <taxon>Bacteria</taxon>
        <taxon>Pseudomonadati</taxon>
        <taxon>Pseudomonadota</taxon>
        <taxon>Alphaproteobacteria</taxon>
        <taxon>Rhodobacterales</taxon>
        <taxon>Paracoccaceae</taxon>
        <taxon>Paracoccus</taxon>
    </lineage>
</organism>
<dbReference type="Pfam" id="PF08885">
    <property type="entry name" value="GSCFA"/>
    <property type="match status" value="1"/>
</dbReference>
<gene>
    <name evidence="2" type="ORF">MU516_10300</name>
</gene>
<dbReference type="RefSeq" id="WP_260277144.1">
    <property type="nucleotide sequence ID" value="NZ_JANAVZ010000005.1"/>
</dbReference>
<evidence type="ECO:0000313" key="2">
    <source>
        <dbReference type="EMBL" id="MCT4333256.1"/>
    </source>
</evidence>
<feature type="domain" description="GSCFA" evidence="1">
    <location>
        <begin position="47"/>
        <end position="316"/>
    </location>
</feature>
<dbReference type="EMBL" id="JANAVZ010000005">
    <property type="protein sequence ID" value="MCT4333256.1"/>
    <property type="molecule type" value="Genomic_DNA"/>
</dbReference>
<name>A0ABT2K9P6_9RHOB</name>
<accession>A0ABT2K9P6</accession>